<comment type="similarity">
    <text evidence="11">Belongs to the amiloride-sensitive sodium channel (TC 1.A.6) family.</text>
</comment>
<evidence type="ECO:0000256" key="12">
    <source>
        <dbReference type="SAM" id="Phobius"/>
    </source>
</evidence>
<keyword evidence="4 11" id="KW-0812">Transmembrane</keyword>
<keyword evidence="9 11" id="KW-0739">Sodium transport</keyword>
<reference evidence="13 14" key="1">
    <citation type="submission" date="2017-06" db="EMBL/GenBank/DDBJ databases">
        <title>A platform for efficient transgenesis in Macrostomum lignano, a flatworm model organism for stem cell research.</title>
        <authorList>
            <person name="Berezikov E."/>
        </authorList>
    </citation>
    <scope>NUCLEOTIDE SEQUENCE [LARGE SCALE GENOMIC DNA]</scope>
    <source>
        <strain evidence="13">DV1</strain>
        <tissue evidence="13">Whole organism</tissue>
    </source>
</reference>
<dbReference type="InterPro" id="IPR001873">
    <property type="entry name" value="ENaC"/>
</dbReference>
<evidence type="ECO:0000256" key="3">
    <source>
        <dbReference type="ARBA" id="ARBA00022461"/>
    </source>
</evidence>
<dbReference type="Gene3D" id="2.60.470.10">
    <property type="entry name" value="Acid-sensing ion channels like domains"/>
    <property type="match status" value="1"/>
</dbReference>
<sequence length="667" mass="75427">MKRRSRQDAELAVAIAAPDSAAMNSAVTLPLHKYTVQTNNRAVEADADPTDADADAAASAVASFGAATAGQSDLAPVRSALHRQFICFCENTTIRGIPRIIKSESRRIRLLWIFFVVALFVACILCLSFLTLQFIEYDVMHPPRVLKDYSSPFPSVTLCNMRPLSSEGRQQLRQQGWKYPRDFSESLELFARNLYFYNESTKYVYYNFSGSMGFPAYLESLPRSASRDIGHTLQDFILDCRAVIRNGSARNLKFCSPEYVWGGKGSDMFAGNFHAFLHGNYMNCYTLDLHEELRDNTTMVEMAVYLDNEWNLDNFNCVDCYTMDISTQLSGAVLTIHSGDTYPDVNHEAIHLKAGSLTEVKLKHVLNVQKQAPYGRCSQDTQRNLNLFGREYKYSEDACRQATIQRDILNTCGCQAIEYPLVRESNFTYCTGLEEFLRSDGCNWATAENDQKRLADCSATLQKVYGYIRCKNDVISKYSKDVVESCTLPCSFYSYQTERSTSDWPTRSFQLRLLNSRVYSRLLNRKEMKAYRKAIEKLNNNGSIQEAYEMLKHENLLERNLLSIQLIRPNFDLHKVEEKEVLSLTSFLSQIGGLFSIFVGLTMISVVELIDFFIHCYEICTRQSRGVGGASAVRRCDGAASRSEADVLLPAVAAGPRPHQKLPNADS</sequence>
<evidence type="ECO:0000256" key="6">
    <source>
        <dbReference type="ARBA" id="ARBA00023053"/>
    </source>
</evidence>
<keyword evidence="2 11" id="KW-0813">Transport</keyword>
<evidence type="ECO:0000256" key="7">
    <source>
        <dbReference type="ARBA" id="ARBA00023065"/>
    </source>
</evidence>
<evidence type="ECO:0000313" key="14">
    <source>
        <dbReference type="Proteomes" id="UP000215902"/>
    </source>
</evidence>
<feature type="transmembrane region" description="Helical" evidence="12">
    <location>
        <begin position="110"/>
        <end position="135"/>
    </location>
</feature>
<comment type="caution">
    <text evidence="13">The sequence shown here is derived from an EMBL/GenBank/DDBJ whole genome shotgun (WGS) entry which is preliminary data.</text>
</comment>
<evidence type="ECO:0000256" key="11">
    <source>
        <dbReference type="RuleBase" id="RU000679"/>
    </source>
</evidence>
<keyword evidence="5 12" id="KW-1133">Transmembrane helix</keyword>
<evidence type="ECO:0000256" key="2">
    <source>
        <dbReference type="ARBA" id="ARBA00022448"/>
    </source>
</evidence>
<dbReference type="Proteomes" id="UP000215902">
    <property type="component" value="Unassembled WGS sequence"/>
</dbReference>
<evidence type="ECO:0000256" key="1">
    <source>
        <dbReference type="ARBA" id="ARBA00004141"/>
    </source>
</evidence>
<accession>A0A267G692</accession>
<dbReference type="GO" id="GO:0015280">
    <property type="term" value="F:ligand-gated sodium channel activity"/>
    <property type="evidence" value="ECO:0007669"/>
    <property type="project" value="TreeGrafter"/>
</dbReference>
<name>A0A267G692_9PLAT</name>
<dbReference type="GO" id="GO:0005886">
    <property type="term" value="C:plasma membrane"/>
    <property type="evidence" value="ECO:0007669"/>
    <property type="project" value="TreeGrafter"/>
</dbReference>
<evidence type="ECO:0000256" key="8">
    <source>
        <dbReference type="ARBA" id="ARBA00023136"/>
    </source>
</evidence>
<evidence type="ECO:0000256" key="10">
    <source>
        <dbReference type="ARBA" id="ARBA00023303"/>
    </source>
</evidence>
<keyword evidence="3 11" id="KW-0894">Sodium channel</keyword>
<dbReference type="PANTHER" id="PTHR11690:SF248">
    <property type="entry name" value="PICKPOCKET 17, ISOFORM A"/>
    <property type="match status" value="1"/>
</dbReference>
<dbReference type="STRING" id="282301.A0A267G692"/>
<dbReference type="Pfam" id="PF00858">
    <property type="entry name" value="ASC"/>
    <property type="match status" value="1"/>
</dbReference>
<proteinExistence type="inferred from homology"/>
<keyword evidence="7 11" id="KW-0406">Ion transport</keyword>
<comment type="subcellular location">
    <subcellularLocation>
        <location evidence="1">Membrane</location>
        <topology evidence="1">Multi-pass membrane protein</topology>
    </subcellularLocation>
</comment>
<feature type="transmembrane region" description="Helical" evidence="12">
    <location>
        <begin position="591"/>
        <end position="614"/>
    </location>
</feature>
<dbReference type="AlphaFoldDB" id="A0A267G692"/>
<evidence type="ECO:0000256" key="5">
    <source>
        <dbReference type="ARBA" id="ARBA00022989"/>
    </source>
</evidence>
<dbReference type="Gene3D" id="1.10.287.770">
    <property type="entry name" value="YojJ-like"/>
    <property type="match status" value="1"/>
</dbReference>
<protein>
    <recommendedName>
        <fullName evidence="15">FMRFamide-activated amiloride-sensitive sodium channel</fullName>
    </recommendedName>
</protein>
<evidence type="ECO:0008006" key="15">
    <source>
        <dbReference type="Google" id="ProtNLM"/>
    </source>
</evidence>
<evidence type="ECO:0000313" key="13">
    <source>
        <dbReference type="EMBL" id="PAA81548.1"/>
    </source>
</evidence>
<keyword evidence="6" id="KW-0915">Sodium</keyword>
<evidence type="ECO:0000256" key="4">
    <source>
        <dbReference type="ARBA" id="ARBA00022692"/>
    </source>
</evidence>
<dbReference type="PANTHER" id="PTHR11690">
    <property type="entry name" value="AMILORIDE-SENSITIVE SODIUM CHANNEL-RELATED"/>
    <property type="match status" value="1"/>
</dbReference>
<keyword evidence="10 11" id="KW-0407">Ion channel</keyword>
<evidence type="ECO:0000256" key="9">
    <source>
        <dbReference type="ARBA" id="ARBA00023201"/>
    </source>
</evidence>
<keyword evidence="8 12" id="KW-0472">Membrane</keyword>
<dbReference type="EMBL" id="NIVC01000524">
    <property type="protein sequence ID" value="PAA81548.1"/>
    <property type="molecule type" value="Genomic_DNA"/>
</dbReference>
<organism evidence="13 14">
    <name type="scientific">Macrostomum lignano</name>
    <dbReference type="NCBI Taxonomy" id="282301"/>
    <lineage>
        <taxon>Eukaryota</taxon>
        <taxon>Metazoa</taxon>
        <taxon>Spiralia</taxon>
        <taxon>Lophotrochozoa</taxon>
        <taxon>Platyhelminthes</taxon>
        <taxon>Rhabditophora</taxon>
        <taxon>Macrostomorpha</taxon>
        <taxon>Macrostomida</taxon>
        <taxon>Macrostomidae</taxon>
        <taxon>Macrostomum</taxon>
    </lineage>
</organism>
<keyword evidence="14" id="KW-1185">Reference proteome</keyword>
<dbReference type="PRINTS" id="PR01078">
    <property type="entry name" value="AMINACHANNEL"/>
</dbReference>
<dbReference type="OrthoDB" id="6021021at2759"/>
<gene>
    <name evidence="13" type="ORF">BOX15_Mlig031432g4</name>
</gene>